<keyword evidence="3" id="KW-1185">Reference proteome</keyword>
<feature type="coiled-coil region" evidence="1">
    <location>
        <begin position="28"/>
        <end position="55"/>
    </location>
</feature>
<dbReference type="VEuPathDB" id="TrichDB:TRFO_09587"/>
<accession>A0A1J4JG59</accession>
<evidence type="ECO:0000313" key="2">
    <source>
        <dbReference type="EMBL" id="OHS97295.1"/>
    </source>
</evidence>
<organism evidence="2 3">
    <name type="scientific">Tritrichomonas foetus</name>
    <dbReference type="NCBI Taxonomy" id="1144522"/>
    <lineage>
        <taxon>Eukaryota</taxon>
        <taxon>Metamonada</taxon>
        <taxon>Parabasalia</taxon>
        <taxon>Tritrichomonadida</taxon>
        <taxon>Tritrichomonadidae</taxon>
        <taxon>Tritrichomonas</taxon>
    </lineage>
</organism>
<comment type="caution">
    <text evidence="2">The sequence shown here is derived from an EMBL/GenBank/DDBJ whole genome shotgun (WGS) entry which is preliminary data.</text>
</comment>
<proteinExistence type="predicted"/>
<protein>
    <submittedName>
        <fullName evidence="2">Uncharacterized protein</fullName>
    </submittedName>
</protein>
<reference evidence="2" key="1">
    <citation type="submission" date="2016-10" db="EMBL/GenBank/DDBJ databases">
        <authorList>
            <person name="Benchimol M."/>
            <person name="Almeida L.G."/>
            <person name="Vasconcelos A.T."/>
            <person name="Perreira-Neves A."/>
            <person name="Rosa I.A."/>
            <person name="Tasca T."/>
            <person name="Bogo M.R."/>
            <person name="de Souza W."/>
        </authorList>
    </citation>
    <scope>NUCLEOTIDE SEQUENCE [LARGE SCALE GENOMIC DNA]</scope>
    <source>
        <strain evidence="2">K</strain>
    </source>
</reference>
<dbReference type="RefSeq" id="XP_068350432.1">
    <property type="nucleotide sequence ID" value="XM_068494946.1"/>
</dbReference>
<dbReference type="AlphaFoldDB" id="A0A1J4JG59"/>
<dbReference type="GeneID" id="94829650"/>
<dbReference type="EMBL" id="MLAK01001126">
    <property type="protein sequence ID" value="OHS97295.1"/>
    <property type="molecule type" value="Genomic_DNA"/>
</dbReference>
<evidence type="ECO:0000313" key="3">
    <source>
        <dbReference type="Proteomes" id="UP000179807"/>
    </source>
</evidence>
<keyword evidence="1" id="KW-0175">Coiled coil</keyword>
<dbReference type="Proteomes" id="UP000179807">
    <property type="component" value="Unassembled WGS sequence"/>
</dbReference>
<name>A0A1J4JG59_9EUKA</name>
<feature type="coiled-coil region" evidence="1">
    <location>
        <begin position="172"/>
        <end position="199"/>
    </location>
</feature>
<evidence type="ECO:0000256" key="1">
    <source>
        <dbReference type="SAM" id="Coils"/>
    </source>
</evidence>
<gene>
    <name evidence="2" type="ORF">TRFO_09587</name>
</gene>
<sequence length="239" mass="28294">MKRNEDLLNIDITNFQSSRFDMFSSIMTQELQNEIDHMIAEQKNYQNEILQLKKERDFLFQLLDKRQKEECKKMKKIKSKKENQIQSRKNKNFSFFNQVQISIQPKPNQNNIELDKNLICQITSKKEKKGRFTFSKDSMIQEIRKYQNPIFIRAASILERSKNGDSMVTFLVNTTGNALDSLDEEISSLKDEITKLKRKKRKIMFGSIETLTKAQTEEIKLRSALANSTKFYENMFDNF</sequence>